<keyword evidence="5" id="KW-0813">Transport</keyword>
<evidence type="ECO:0000256" key="7">
    <source>
        <dbReference type="ARBA" id="ARBA00022519"/>
    </source>
</evidence>
<comment type="subcellular location">
    <subcellularLocation>
        <location evidence="2">Cell inner membrane</location>
        <topology evidence="2">Multi-pass membrane protein</topology>
    </subcellularLocation>
</comment>
<dbReference type="GO" id="GO:0017004">
    <property type="term" value="P:cytochrome complex assembly"/>
    <property type="evidence" value="ECO:0007669"/>
    <property type="project" value="UniProtKB-KW"/>
</dbReference>
<feature type="transmembrane region" description="Helical" evidence="12">
    <location>
        <begin position="154"/>
        <end position="176"/>
    </location>
</feature>
<dbReference type="GO" id="GO:1903607">
    <property type="term" value="P:cytochrome c biosynthetic process"/>
    <property type="evidence" value="ECO:0007669"/>
    <property type="project" value="TreeGrafter"/>
</dbReference>
<gene>
    <name evidence="13" type="ORF">METZ01_LOCUS63013</name>
</gene>
<keyword evidence="8 12" id="KW-0812">Transmembrane</keyword>
<comment type="function">
    <text evidence="1">Required for the export of heme to the periplasm for the biogenesis of c-type cytochromes.</text>
</comment>
<reference evidence="13" key="1">
    <citation type="submission" date="2018-05" db="EMBL/GenBank/DDBJ databases">
        <authorList>
            <person name="Lanie J.A."/>
            <person name="Ng W.-L."/>
            <person name="Kazmierczak K.M."/>
            <person name="Andrzejewski T.M."/>
            <person name="Davidsen T.M."/>
            <person name="Wayne K.J."/>
            <person name="Tettelin H."/>
            <person name="Glass J.I."/>
            <person name="Rusch D."/>
            <person name="Podicherti R."/>
            <person name="Tsui H.-C.T."/>
            <person name="Winkler M.E."/>
        </authorList>
    </citation>
    <scope>NUCLEOTIDE SEQUENCE</scope>
</reference>
<evidence type="ECO:0000256" key="9">
    <source>
        <dbReference type="ARBA" id="ARBA00022748"/>
    </source>
</evidence>
<feature type="transmembrane region" description="Helical" evidence="12">
    <location>
        <begin position="46"/>
        <end position="64"/>
    </location>
</feature>
<dbReference type="GO" id="GO:0015232">
    <property type="term" value="F:heme transmembrane transporter activity"/>
    <property type="evidence" value="ECO:0007669"/>
    <property type="project" value="InterPro"/>
</dbReference>
<evidence type="ECO:0000256" key="8">
    <source>
        <dbReference type="ARBA" id="ARBA00022692"/>
    </source>
</evidence>
<evidence type="ECO:0000256" key="1">
    <source>
        <dbReference type="ARBA" id="ARBA00002442"/>
    </source>
</evidence>
<evidence type="ECO:0000256" key="5">
    <source>
        <dbReference type="ARBA" id="ARBA00022448"/>
    </source>
</evidence>
<comment type="similarity">
    <text evidence="3">Belongs to the CcmB/CycW/HelB family.</text>
</comment>
<keyword evidence="9" id="KW-0201">Cytochrome c-type biogenesis</keyword>
<dbReference type="PANTHER" id="PTHR30070:SF1">
    <property type="entry name" value="CYTOCHROME C BIOGENESIS B-RELATED"/>
    <property type="match status" value="1"/>
</dbReference>
<dbReference type="InterPro" id="IPR026031">
    <property type="entry name" value="Cyt_c_CcmB_bac"/>
</dbReference>
<evidence type="ECO:0000256" key="12">
    <source>
        <dbReference type="SAM" id="Phobius"/>
    </source>
</evidence>
<feature type="transmembrane region" description="Helical" evidence="12">
    <location>
        <begin position="188"/>
        <end position="210"/>
    </location>
</feature>
<keyword evidence="7" id="KW-0997">Cell inner membrane</keyword>
<evidence type="ECO:0000313" key="13">
    <source>
        <dbReference type="EMBL" id="SVA10159.1"/>
    </source>
</evidence>
<evidence type="ECO:0000256" key="6">
    <source>
        <dbReference type="ARBA" id="ARBA00022475"/>
    </source>
</evidence>
<name>A0A381T351_9ZZZZ</name>
<dbReference type="InterPro" id="IPR003544">
    <property type="entry name" value="Cyt_c_biogenesis_CcmB"/>
</dbReference>
<dbReference type="PRINTS" id="PR01414">
    <property type="entry name" value="CCMBBIOGNSIS"/>
</dbReference>
<keyword evidence="10 12" id="KW-1133">Transmembrane helix</keyword>
<evidence type="ECO:0000256" key="11">
    <source>
        <dbReference type="ARBA" id="ARBA00023136"/>
    </source>
</evidence>
<feature type="transmembrane region" description="Helical" evidence="12">
    <location>
        <begin position="85"/>
        <end position="110"/>
    </location>
</feature>
<keyword evidence="11 12" id="KW-0472">Membrane</keyword>
<feature type="transmembrane region" description="Helical" evidence="12">
    <location>
        <begin position="122"/>
        <end position="147"/>
    </location>
</feature>
<dbReference type="PIRSF" id="PIRSF002764">
    <property type="entry name" value="CcmB"/>
    <property type="match status" value="1"/>
</dbReference>
<feature type="transmembrane region" description="Helical" evidence="12">
    <location>
        <begin position="12"/>
        <end position="34"/>
    </location>
</feature>
<evidence type="ECO:0000256" key="10">
    <source>
        <dbReference type="ARBA" id="ARBA00022989"/>
    </source>
</evidence>
<evidence type="ECO:0000256" key="4">
    <source>
        <dbReference type="ARBA" id="ARBA00016452"/>
    </source>
</evidence>
<dbReference type="PANTHER" id="PTHR30070">
    <property type="entry name" value="HEME EXPORTER PROTEIN B"/>
    <property type="match status" value="1"/>
</dbReference>
<evidence type="ECO:0000256" key="3">
    <source>
        <dbReference type="ARBA" id="ARBA00010544"/>
    </source>
</evidence>
<accession>A0A381T351</accession>
<dbReference type="AlphaFoldDB" id="A0A381T351"/>
<dbReference type="GO" id="GO:0005886">
    <property type="term" value="C:plasma membrane"/>
    <property type="evidence" value="ECO:0007669"/>
    <property type="project" value="UniProtKB-SubCell"/>
</dbReference>
<evidence type="ECO:0000256" key="2">
    <source>
        <dbReference type="ARBA" id="ARBA00004429"/>
    </source>
</evidence>
<sequence length="216" mass="23830">MRKDLRVETRSRELFLTTLFFSVSTVLVFAFGFVRDGRPVENAVAGILWIAIAFAGTLALGRTFERERYHDVLKALLLAPVDRPAIYVGKLLSILALLAAVEVVIVPLVALLFQAPLFREPILAILLFSLGTLGFCAVGTLFGAMLIRARSRDVLLPVLLYPITIPVIIAGVRGTAALLQPEVDVAMIRAWIGMLVFFDVVFITLSLWTFEPVMTE</sequence>
<dbReference type="Pfam" id="PF03379">
    <property type="entry name" value="CcmB"/>
    <property type="match status" value="1"/>
</dbReference>
<proteinExistence type="inferred from homology"/>
<protein>
    <recommendedName>
        <fullName evidence="4">Heme exporter protein B</fullName>
    </recommendedName>
</protein>
<dbReference type="EMBL" id="UINC01003898">
    <property type="protein sequence ID" value="SVA10159.1"/>
    <property type="molecule type" value="Genomic_DNA"/>
</dbReference>
<organism evidence="13">
    <name type="scientific">marine metagenome</name>
    <dbReference type="NCBI Taxonomy" id="408172"/>
    <lineage>
        <taxon>unclassified sequences</taxon>
        <taxon>metagenomes</taxon>
        <taxon>ecological metagenomes</taxon>
    </lineage>
</organism>
<keyword evidence="6" id="KW-1003">Cell membrane</keyword>